<dbReference type="Proteomes" id="UP000078046">
    <property type="component" value="Unassembled WGS sequence"/>
</dbReference>
<protein>
    <submittedName>
        <fullName evidence="2">Uncharacterized protein</fullName>
    </submittedName>
</protein>
<dbReference type="Pfam" id="PF00415">
    <property type="entry name" value="RCC1"/>
    <property type="match status" value="2"/>
</dbReference>
<dbReference type="AlphaFoldDB" id="A0A177B8G2"/>
<dbReference type="PRINTS" id="PR00633">
    <property type="entry name" value="RCCNDNSATION"/>
</dbReference>
<dbReference type="InterPro" id="IPR000408">
    <property type="entry name" value="Reg_chr_condens"/>
</dbReference>
<evidence type="ECO:0000256" key="1">
    <source>
        <dbReference type="PROSITE-ProRule" id="PRU00235"/>
    </source>
</evidence>
<dbReference type="InterPro" id="IPR009091">
    <property type="entry name" value="RCC1/BLIP-II"/>
</dbReference>
<comment type="caution">
    <text evidence="2">The sequence shown here is derived from an EMBL/GenBank/DDBJ whole genome shotgun (WGS) entry which is preliminary data.</text>
</comment>
<evidence type="ECO:0000313" key="3">
    <source>
        <dbReference type="Proteomes" id="UP000078046"/>
    </source>
</evidence>
<dbReference type="InterPro" id="IPR052830">
    <property type="entry name" value="RCC1_domain-containing"/>
</dbReference>
<dbReference type="PROSITE" id="PS50012">
    <property type="entry name" value="RCC1_3"/>
    <property type="match status" value="2"/>
</dbReference>
<dbReference type="PANTHER" id="PTHR46849">
    <property type="entry name" value="RCC1 DOMAIN-CONTAINING PROTEIN 1"/>
    <property type="match status" value="1"/>
</dbReference>
<dbReference type="Gene3D" id="2.130.10.30">
    <property type="entry name" value="Regulator of chromosome condensation 1/beta-lactamase-inhibitor protein II"/>
    <property type="match status" value="1"/>
</dbReference>
<dbReference type="SUPFAM" id="SSF50985">
    <property type="entry name" value="RCC1/BLIP-II"/>
    <property type="match status" value="1"/>
</dbReference>
<feature type="repeat" description="RCC1" evidence="1">
    <location>
        <begin position="36"/>
        <end position="87"/>
    </location>
</feature>
<keyword evidence="3" id="KW-1185">Reference proteome</keyword>
<accession>A0A177B8G2</accession>
<gene>
    <name evidence="2" type="ORF">A3Q56_01685</name>
</gene>
<dbReference type="EMBL" id="LWCA01000131">
    <property type="protein sequence ID" value="OAF70589.1"/>
    <property type="molecule type" value="Genomic_DNA"/>
</dbReference>
<feature type="repeat" description="RCC1" evidence="1">
    <location>
        <begin position="142"/>
        <end position="199"/>
    </location>
</feature>
<sequence>MYTHQGNTLTMTTFVKKVKVFSMSFGHEHFLVLINHGIMSCGSGSRGQLGHGNNENCTKPKFIDFFGGLNITSFSAGGWHSAAITFHQLYQTFLFRFGEQIEPSTLKIMKSSIAEGGEDKYCFTNQFKKTPSTLPNDNQRAGVLYLWGWNNFGQLALENKSLGNNHVSISNFPEAVETNDTDWISVKCGSSCTFALNENGKIYSWGFNKYLQLLRQTNLDLFSYIPTELTISNPKKMDSKNEPKILKSSVETRILNYTSNCWISCLLIQDVCVNCTD</sequence>
<organism evidence="2 3">
    <name type="scientific">Intoshia linei</name>
    <dbReference type="NCBI Taxonomy" id="1819745"/>
    <lineage>
        <taxon>Eukaryota</taxon>
        <taxon>Metazoa</taxon>
        <taxon>Spiralia</taxon>
        <taxon>Lophotrochozoa</taxon>
        <taxon>Mesozoa</taxon>
        <taxon>Orthonectida</taxon>
        <taxon>Rhopaluridae</taxon>
        <taxon>Intoshia</taxon>
    </lineage>
</organism>
<proteinExistence type="predicted"/>
<name>A0A177B8G2_9BILA</name>
<dbReference type="OrthoDB" id="5370059at2759"/>
<reference evidence="2 3" key="1">
    <citation type="submission" date="2016-04" db="EMBL/GenBank/DDBJ databases">
        <title>The genome of Intoshia linei affirms orthonectids as highly simplified spiralians.</title>
        <authorList>
            <person name="Mikhailov K.V."/>
            <person name="Slusarev G.S."/>
            <person name="Nikitin M.A."/>
            <person name="Logacheva M.D."/>
            <person name="Penin A."/>
            <person name="Aleoshin V."/>
            <person name="Panchin Y.V."/>
        </authorList>
    </citation>
    <scope>NUCLEOTIDE SEQUENCE [LARGE SCALE GENOMIC DNA]</scope>
    <source>
        <strain evidence="2">Intl2013</strain>
        <tissue evidence="2">Whole animal</tissue>
    </source>
</reference>
<evidence type="ECO:0000313" key="2">
    <source>
        <dbReference type="EMBL" id="OAF70589.1"/>
    </source>
</evidence>
<dbReference type="PANTHER" id="PTHR46849:SF1">
    <property type="entry name" value="RCC1 DOMAIN-CONTAINING PROTEIN 1"/>
    <property type="match status" value="1"/>
</dbReference>